<organism evidence="2 3">
    <name type="scientific">Agromyces bracchium</name>
    <dbReference type="NCBI Taxonomy" id="88376"/>
    <lineage>
        <taxon>Bacteria</taxon>
        <taxon>Bacillati</taxon>
        <taxon>Actinomycetota</taxon>
        <taxon>Actinomycetes</taxon>
        <taxon>Micrococcales</taxon>
        <taxon>Microbacteriaceae</taxon>
        <taxon>Agromyces</taxon>
    </lineage>
</organism>
<feature type="transmembrane region" description="Helical" evidence="1">
    <location>
        <begin position="17"/>
        <end position="33"/>
    </location>
</feature>
<name>A0A6I3M4Z5_9MICO</name>
<comment type="caution">
    <text evidence="2">The sequence shown here is derived from an EMBL/GenBank/DDBJ whole genome shotgun (WGS) entry which is preliminary data.</text>
</comment>
<sequence length="80" mass="8780">MDELTQPKARGRGWRDLFAGSLAAAGAIVLSLLDKPTPWYFILFTLGVIIALVGVGRLAQSRIERRVNSTEGGQRRRTPS</sequence>
<protein>
    <submittedName>
        <fullName evidence="2">Uncharacterized protein</fullName>
    </submittedName>
</protein>
<evidence type="ECO:0000313" key="2">
    <source>
        <dbReference type="EMBL" id="MTH68355.1"/>
    </source>
</evidence>
<keyword evidence="3" id="KW-1185">Reference proteome</keyword>
<keyword evidence="1" id="KW-0812">Transmembrane</keyword>
<reference evidence="2 3" key="1">
    <citation type="submission" date="2019-11" db="EMBL/GenBank/DDBJ databases">
        <title>Agromyces kandeliae sp. nov., isolated from mangrove soil.</title>
        <authorList>
            <person name="Wang R."/>
        </authorList>
    </citation>
    <scope>NUCLEOTIDE SEQUENCE [LARGE SCALE GENOMIC DNA]</scope>
    <source>
        <strain evidence="2 3">JCM 11433</strain>
    </source>
</reference>
<keyword evidence="1" id="KW-1133">Transmembrane helix</keyword>
<evidence type="ECO:0000256" key="1">
    <source>
        <dbReference type="SAM" id="Phobius"/>
    </source>
</evidence>
<accession>A0A6I3M4Z5</accession>
<dbReference type="RefSeq" id="WP_155051434.1">
    <property type="nucleotide sequence ID" value="NZ_BAAAIB010000001.1"/>
</dbReference>
<dbReference type="Proteomes" id="UP000433071">
    <property type="component" value="Unassembled WGS sequence"/>
</dbReference>
<feature type="transmembrane region" description="Helical" evidence="1">
    <location>
        <begin position="39"/>
        <end position="59"/>
    </location>
</feature>
<evidence type="ECO:0000313" key="3">
    <source>
        <dbReference type="Proteomes" id="UP000433071"/>
    </source>
</evidence>
<dbReference type="EMBL" id="WMLB01000020">
    <property type="protein sequence ID" value="MTH68355.1"/>
    <property type="molecule type" value="Genomic_DNA"/>
</dbReference>
<proteinExistence type="predicted"/>
<dbReference type="AlphaFoldDB" id="A0A6I3M4Z5"/>
<keyword evidence="1" id="KW-0472">Membrane</keyword>
<gene>
    <name evidence="2" type="ORF">GJ743_08230</name>
</gene>